<name>A0A1S2VAB7_9BACT</name>
<dbReference type="OrthoDB" id="9813532at2"/>
<dbReference type="RefSeq" id="WP_071506709.1">
    <property type="nucleotide sequence ID" value="NZ_MORL01000046.1"/>
</dbReference>
<dbReference type="EMBL" id="MORL01000046">
    <property type="protein sequence ID" value="OIN55653.1"/>
    <property type="molecule type" value="Genomic_DNA"/>
</dbReference>
<dbReference type="Proteomes" id="UP000181790">
    <property type="component" value="Unassembled WGS sequence"/>
</dbReference>
<feature type="domain" description="Peptidase C51" evidence="1">
    <location>
        <begin position="41"/>
        <end position="131"/>
    </location>
</feature>
<evidence type="ECO:0000313" key="2">
    <source>
        <dbReference type="EMBL" id="OIN55653.1"/>
    </source>
</evidence>
<dbReference type="SUPFAM" id="SSF54001">
    <property type="entry name" value="Cysteine proteinases"/>
    <property type="match status" value="1"/>
</dbReference>
<reference evidence="2 3" key="1">
    <citation type="submission" date="2016-10" db="EMBL/GenBank/DDBJ databases">
        <title>Arsenicibacter rosenii gen. nov., sp. nov., an efficient arsenic-methylating bacterium isolated from an arsenic-contaminated paddy soil.</title>
        <authorList>
            <person name="Huang K."/>
        </authorList>
    </citation>
    <scope>NUCLEOTIDE SEQUENCE [LARGE SCALE GENOMIC DNA]</scope>
    <source>
        <strain evidence="2 3">SM-1</strain>
    </source>
</reference>
<sequence length="168" mass="18232">MIRQTIIQVAKSFVGQKETAGNSGFVNADFLTKMLKVGWQKGFAWCSFFAELVWTESYKTVDPSKLDDIATIFSGSAVETFSRFKKAGWKTSANQPEPGDIVIWRHGDGWQGHAGIVTAVAGNVFQTVEGNTNADGGREGDTVAQKTRKVGEPFKAKGLNLVGFIKPA</sequence>
<evidence type="ECO:0000259" key="1">
    <source>
        <dbReference type="Pfam" id="PF05257"/>
    </source>
</evidence>
<gene>
    <name evidence="2" type="ORF">BLX24_28880</name>
</gene>
<proteinExistence type="predicted"/>
<comment type="caution">
    <text evidence="2">The sequence shown here is derived from an EMBL/GenBank/DDBJ whole genome shotgun (WGS) entry which is preliminary data.</text>
</comment>
<evidence type="ECO:0000313" key="3">
    <source>
        <dbReference type="Proteomes" id="UP000181790"/>
    </source>
</evidence>
<dbReference type="Gene3D" id="3.90.1720.10">
    <property type="entry name" value="endopeptidase domain like (from Nostoc punctiforme)"/>
    <property type="match status" value="1"/>
</dbReference>
<dbReference type="Pfam" id="PF05257">
    <property type="entry name" value="CHAP"/>
    <property type="match status" value="1"/>
</dbReference>
<dbReference type="InterPro" id="IPR038765">
    <property type="entry name" value="Papain-like_cys_pep_sf"/>
</dbReference>
<organism evidence="2 3">
    <name type="scientific">Arsenicibacter rosenii</name>
    <dbReference type="NCBI Taxonomy" id="1750698"/>
    <lineage>
        <taxon>Bacteria</taxon>
        <taxon>Pseudomonadati</taxon>
        <taxon>Bacteroidota</taxon>
        <taxon>Cytophagia</taxon>
        <taxon>Cytophagales</taxon>
        <taxon>Spirosomataceae</taxon>
        <taxon>Arsenicibacter</taxon>
    </lineage>
</organism>
<keyword evidence="3" id="KW-1185">Reference proteome</keyword>
<dbReference type="InterPro" id="IPR007921">
    <property type="entry name" value="CHAP_dom"/>
</dbReference>
<protein>
    <recommendedName>
        <fullName evidence="1">Peptidase C51 domain-containing protein</fullName>
    </recommendedName>
</protein>
<dbReference type="AlphaFoldDB" id="A0A1S2VAB7"/>
<accession>A0A1S2VAB7</accession>